<reference evidence="3" key="1">
    <citation type="submission" date="2015-11" db="EMBL/GenBank/DDBJ databases">
        <title>Genomic diversity of Staphylococcus saprophyticus strains from urinary tract infections, animal surfaces, and fermented foods.</title>
        <authorList>
            <person name="Wolfe B.E."/>
        </authorList>
    </citation>
    <scope>NUCLEOTIDE SEQUENCE [LARGE SCALE GENOMIC DNA]</scope>
    <source>
        <strain evidence="3">738_7</strain>
    </source>
</reference>
<evidence type="ECO:0000256" key="1">
    <source>
        <dbReference type="SAM" id="Phobius"/>
    </source>
</evidence>
<dbReference type="RefSeq" id="WP_069854214.1">
    <property type="nucleotide sequence ID" value="NZ_LNPX01000001.1"/>
</dbReference>
<sequence length="87" mass="9757">MTITSYLIGIMLGCVVIIISLIIYLLVIRHKEMNKDVEIDDGNTEVTGDSETSGVTKKTRIKSIVIFIALEILTIAVLFYIGYRILH</sequence>
<feature type="transmembrane region" description="Helical" evidence="1">
    <location>
        <begin position="6"/>
        <end position="27"/>
    </location>
</feature>
<gene>
    <name evidence="2" type="ORF">ASS94_00040</name>
</gene>
<accession>A0AAP7LV68</accession>
<keyword evidence="1" id="KW-0812">Transmembrane</keyword>
<dbReference type="EMBL" id="LNPX01000001">
    <property type="protein sequence ID" value="OEK59088.1"/>
    <property type="molecule type" value="Genomic_DNA"/>
</dbReference>
<organism evidence="2 3">
    <name type="scientific">Staphylococcus equorum</name>
    <dbReference type="NCBI Taxonomy" id="246432"/>
    <lineage>
        <taxon>Bacteria</taxon>
        <taxon>Bacillati</taxon>
        <taxon>Bacillota</taxon>
        <taxon>Bacilli</taxon>
        <taxon>Bacillales</taxon>
        <taxon>Staphylococcaceae</taxon>
        <taxon>Staphylococcus</taxon>
    </lineage>
</organism>
<keyword evidence="1" id="KW-0472">Membrane</keyword>
<keyword evidence="1" id="KW-1133">Transmembrane helix</keyword>
<evidence type="ECO:0000313" key="2">
    <source>
        <dbReference type="EMBL" id="OEK59088.1"/>
    </source>
</evidence>
<dbReference type="Proteomes" id="UP000095464">
    <property type="component" value="Unassembled WGS sequence"/>
</dbReference>
<dbReference type="AlphaFoldDB" id="A0AAP7LV68"/>
<proteinExistence type="predicted"/>
<name>A0AAP7LV68_9STAP</name>
<feature type="transmembrane region" description="Helical" evidence="1">
    <location>
        <begin position="64"/>
        <end position="83"/>
    </location>
</feature>
<protein>
    <submittedName>
        <fullName evidence="2">Uncharacterized protein</fullName>
    </submittedName>
</protein>
<comment type="caution">
    <text evidence="2">The sequence shown here is derived from an EMBL/GenBank/DDBJ whole genome shotgun (WGS) entry which is preliminary data.</text>
</comment>
<evidence type="ECO:0000313" key="3">
    <source>
        <dbReference type="Proteomes" id="UP000095464"/>
    </source>
</evidence>